<dbReference type="NCBIfam" id="NF006978">
    <property type="entry name" value="PRK09450.1-2"/>
    <property type="match status" value="1"/>
</dbReference>
<evidence type="ECO:0000256" key="4">
    <source>
        <dbReference type="ARBA" id="ARBA00012201"/>
    </source>
</evidence>
<evidence type="ECO:0000256" key="10">
    <source>
        <dbReference type="ARBA" id="ARBA00023239"/>
    </source>
</evidence>
<evidence type="ECO:0000256" key="3">
    <source>
        <dbReference type="ARBA" id="ARBA00007901"/>
    </source>
</evidence>
<dbReference type="PANTHER" id="PTHR38760">
    <property type="entry name" value="ADENYLATE CYCLASE"/>
    <property type="match status" value="1"/>
</dbReference>
<keyword evidence="10 16" id="KW-0456">Lyase</keyword>
<dbReference type="Proteomes" id="UP001196379">
    <property type="component" value="Unassembled WGS sequence"/>
</dbReference>
<evidence type="ECO:0000256" key="8">
    <source>
        <dbReference type="ARBA" id="ARBA00022840"/>
    </source>
</evidence>
<evidence type="ECO:0000256" key="12">
    <source>
        <dbReference type="ARBA" id="ARBA00032637"/>
    </source>
</evidence>
<evidence type="ECO:0000313" key="18">
    <source>
        <dbReference type="Proteomes" id="UP001196379"/>
    </source>
</evidence>
<dbReference type="InterPro" id="IPR024685">
    <property type="entry name" value="Adenylate_cyclase_1_N"/>
</dbReference>
<dbReference type="Proteomes" id="UP000732858">
    <property type="component" value="Unassembled WGS sequence"/>
</dbReference>
<keyword evidence="9" id="KW-0115">cAMP biosynthesis</keyword>
<name>A0A949WLR7_9PAST</name>
<evidence type="ECO:0000256" key="6">
    <source>
        <dbReference type="ARBA" id="ARBA00022490"/>
    </source>
</evidence>
<keyword evidence="18" id="KW-1185">Reference proteome</keyword>
<dbReference type="PIRSF" id="PIRSF001444">
    <property type="entry name" value="Adenylate_cycl"/>
    <property type="match status" value="1"/>
</dbReference>
<dbReference type="OrthoDB" id="5571448at2"/>
<dbReference type="PROSITE" id="PS01092">
    <property type="entry name" value="ADENYLATE_CYCLASE_1_1"/>
    <property type="match status" value="1"/>
</dbReference>
<accession>A0A949WLR7</accession>
<evidence type="ECO:0000313" key="15">
    <source>
        <dbReference type="EMBL" id="MBV6532025.1"/>
    </source>
</evidence>
<comment type="caution">
    <text evidence="16">The sequence shown here is derived from an EMBL/GenBank/DDBJ whole genome shotgun (WGS) entry which is preliminary data.</text>
</comment>
<dbReference type="AlphaFoldDB" id="A0A949WLR7"/>
<dbReference type="InterPro" id="IPR000274">
    <property type="entry name" value="Adenylate_cyclase_1"/>
</dbReference>
<dbReference type="EC" id="4.6.1.1" evidence="4"/>
<dbReference type="PANTHER" id="PTHR38760:SF1">
    <property type="entry name" value="ADENYLATE CYCLASE"/>
    <property type="match status" value="1"/>
</dbReference>
<comment type="similarity">
    <text evidence="3 13">Belongs to the adenylyl cyclase class-1 family.</text>
</comment>
<keyword evidence="6" id="KW-0963">Cytoplasm</keyword>
<dbReference type="GO" id="GO:0006171">
    <property type="term" value="P:cAMP biosynthetic process"/>
    <property type="evidence" value="ECO:0007669"/>
    <property type="project" value="UniProtKB-KW"/>
</dbReference>
<evidence type="ECO:0000256" key="1">
    <source>
        <dbReference type="ARBA" id="ARBA00001593"/>
    </source>
</evidence>
<dbReference type="GO" id="GO:0005737">
    <property type="term" value="C:cytoplasm"/>
    <property type="evidence" value="ECO:0007669"/>
    <property type="project" value="UniProtKB-SubCell"/>
</dbReference>
<evidence type="ECO:0000256" key="5">
    <source>
        <dbReference type="ARBA" id="ARBA00021420"/>
    </source>
</evidence>
<dbReference type="InterPro" id="IPR024686">
    <property type="entry name" value="Adenylate_cyclase_1_CS"/>
</dbReference>
<proteinExistence type="inferred from homology"/>
<dbReference type="RefSeq" id="WP_157403572.1">
    <property type="nucleotide sequence ID" value="NZ_JABULY010000004.1"/>
</dbReference>
<comment type="catalytic activity">
    <reaction evidence="1">
        <text>ATP = 3',5'-cyclic AMP + diphosphate</text>
        <dbReference type="Rhea" id="RHEA:15389"/>
        <dbReference type="ChEBI" id="CHEBI:30616"/>
        <dbReference type="ChEBI" id="CHEBI:33019"/>
        <dbReference type="ChEBI" id="CHEBI:58165"/>
        <dbReference type="EC" id="4.6.1.1"/>
    </reaction>
</comment>
<comment type="subcellular location">
    <subcellularLocation>
        <location evidence="2">Cytoplasm</location>
    </subcellularLocation>
</comment>
<dbReference type="Pfam" id="PF12633">
    <property type="entry name" value="Adenyl_cycl_N"/>
    <property type="match status" value="1"/>
</dbReference>
<keyword evidence="7" id="KW-0547">Nucleotide-binding</keyword>
<gene>
    <name evidence="15" type="ORF">HT657_07755</name>
    <name evidence="16" type="ORF">HT672_03235</name>
</gene>
<evidence type="ECO:0000256" key="2">
    <source>
        <dbReference type="ARBA" id="ARBA00004496"/>
    </source>
</evidence>
<dbReference type="EMBL" id="JABUMC010000004">
    <property type="protein sequence ID" value="MBV6546313.1"/>
    <property type="molecule type" value="Genomic_DNA"/>
</dbReference>
<dbReference type="EMBL" id="JABULY010000004">
    <property type="protein sequence ID" value="MBV6532025.1"/>
    <property type="molecule type" value="Genomic_DNA"/>
</dbReference>
<reference evidence="16 18" key="1">
    <citation type="journal article" date="2021" name="Mol. Ecol.">
        <title>Polar bear-adapted Ursidibacter maritimus are remarkably conserved after generations in captivity.</title>
        <authorList>
            <person name="Espinosa-Gongora C."/>
            <person name="Hansen M.J."/>
            <person name="Bertelsen M.F."/>
            <person name="Bojesen A.M."/>
        </authorList>
    </citation>
    <scope>NUCLEOTIDE SEQUENCE</scope>
    <source>
        <strain evidence="16">Pb43105x</strain>
        <strain evidence="15 18">Pb43106</strain>
    </source>
</reference>
<protein>
    <recommendedName>
        <fullName evidence="5">Adenylate cyclase</fullName>
        <ecNumber evidence="4">4.6.1.1</ecNumber>
    </recommendedName>
    <alternativeName>
        <fullName evidence="11">ATP pyrophosphate-lyase</fullName>
    </alternativeName>
    <alternativeName>
        <fullName evidence="12">Adenylyl cyclase</fullName>
    </alternativeName>
</protein>
<dbReference type="GO" id="GO:0004016">
    <property type="term" value="F:adenylate cyclase activity"/>
    <property type="evidence" value="ECO:0007669"/>
    <property type="project" value="UniProtKB-EC"/>
</dbReference>
<evidence type="ECO:0000256" key="13">
    <source>
        <dbReference type="RuleBase" id="RU004184"/>
    </source>
</evidence>
<dbReference type="GeneID" id="65549480"/>
<evidence type="ECO:0000256" key="9">
    <source>
        <dbReference type="ARBA" id="ARBA00022998"/>
    </source>
</evidence>
<evidence type="ECO:0000256" key="7">
    <source>
        <dbReference type="ARBA" id="ARBA00022741"/>
    </source>
</evidence>
<evidence type="ECO:0000259" key="14">
    <source>
        <dbReference type="Pfam" id="PF12633"/>
    </source>
</evidence>
<dbReference type="Pfam" id="PF01295">
    <property type="entry name" value="Adenylate_cycl"/>
    <property type="match status" value="1"/>
</dbReference>
<evidence type="ECO:0000256" key="11">
    <source>
        <dbReference type="ARBA" id="ARBA00032597"/>
    </source>
</evidence>
<feature type="domain" description="Adenylate cyclase class-I N-terminal" evidence="14">
    <location>
        <begin position="21"/>
        <end position="206"/>
    </location>
</feature>
<organism evidence="16 17">
    <name type="scientific">Ursidibacter maritimus</name>
    <dbReference type="NCBI Taxonomy" id="1331689"/>
    <lineage>
        <taxon>Bacteria</taxon>
        <taxon>Pseudomonadati</taxon>
        <taxon>Pseudomonadota</taxon>
        <taxon>Gammaproteobacteria</taxon>
        <taxon>Pasteurellales</taxon>
        <taxon>Pasteurellaceae</taxon>
        <taxon>Ursidibacter</taxon>
    </lineage>
</organism>
<keyword evidence="8" id="KW-0067">ATP-binding</keyword>
<evidence type="ECO:0000313" key="16">
    <source>
        <dbReference type="EMBL" id="MBV6546313.1"/>
    </source>
</evidence>
<dbReference type="GO" id="GO:0005524">
    <property type="term" value="F:ATP binding"/>
    <property type="evidence" value="ECO:0007669"/>
    <property type="project" value="UniProtKB-KW"/>
</dbReference>
<sequence length="820" mass="95649">MREFFLEQVDSTNRSLISLPEIIQRIDKLDQFRIKRALNNSNDAFQRVFTFVPLLLHYNHPSLPSYTEDAPCGIYQFEPNELQSAYLAGIPLNSIEQFDFDGLYAMGSLGSITQTTLSDLDFWLCYSKPFSEEQRYYLEKKLHKIELWAKEQGVDLNFYLMNPEEFRSHKYDSEVTAEHCGSAQHYFLLDEFYRSAIRLGGKRVLWLHLSDECEDYQTTVANAVSNNLIRLDEWLDFGDFSELPLGEYFGASLWQLYKGIDYPYKSAIKILLLESYSETYPETFLISKKFKALLHSNKAVNYHFDPYVAMLEQVTDYLTKRQEFTRLECLRYCFYIKSSEGQFDSWKKQELNALARTWGWSEAEFHLLEMKSHWKVKQAMRHQQMLVEQFLQSYRHLINFARKFQIDPSIMPQDTDLLMRKLYSVFEVLPGKITLINEKIASNLSENEVTFVEVAEHSSAKAGWYMINHAPLSAYDSTKRYVQYHKSLTKLVAWAYFNGIVTANTQLHLASQTISLAKLRQFIADLRLSFPAKPPIVKESDLYHPNEIRNLIVAVNLTKDPTREMSNRPELSQLSLFNLGSSEEGIIGSISIIYRNMWNEIITQHIEGHDSILKALKLISNKIYRNSAPPQSVNVFCYSTQLRNELQKFVMSLVNRCITVQTGGIYSKQADTFNLAGKKWQLVFGKQVELKELITETEQSITVESPKAFTVPKEIYSFASEGFLQFFFEDLPTGEFNVYVLDKKNKVEIYPECLGEKEDKIKQISRLYAEDESSQNSHYLESFNYPQFYQLLQQREGLIIVPFQSKQHRDYLEKRKSSDI</sequence>
<evidence type="ECO:0000313" key="17">
    <source>
        <dbReference type="Proteomes" id="UP000732858"/>
    </source>
</evidence>